<evidence type="ECO:0000313" key="3">
    <source>
        <dbReference type="Proteomes" id="UP000268084"/>
    </source>
</evidence>
<keyword evidence="3" id="KW-1185">Reference proteome</keyword>
<proteinExistence type="predicted"/>
<evidence type="ECO:0000313" key="2">
    <source>
        <dbReference type="EMBL" id="AZI57758.1"/>
    </source>
</evidence>
<evidence type="ECO:0000256" key="1">
    <source>
        <dbReference type="SAM" id="Phobius"/>
    </source>
</evidence>
<keyword evidence="1" id="KW-0472">Membrane</keyword>
<feature type="transmembrane region" description="Helical" evidence="1">
    <location>
        <begin position="162"/>
        <end position="184"/>
    </location>
</feature>
<dbReference type="Proteomes" id="UP000268084">
    <property type="component" value="Chromosome"/>
</dbReference>
<dbReference type="RefSeq" id="WP_124798472.1">
    <property type="nucleotide sequence ID" value="NZ_CP034170.1"/>
</dbReference>
<name>A0A3G8ZKQ3_9ACTN</name>
<reference evidence="2 3" key="1">
    <citation type="submission" date="2018-11" db="EMBL/GenBank/DDBJ databases">
        <authorList>
            <person name="Da X."/>
        </authorList>
    </citation>
    <scope>NUCLEOTIDE SEQUENCE [LARGE SCALE GENOMIC DNA]</scope>
    <source>
        <strain evidence="2 3">S14-144</strain>
    </source>
</reference>
<gene>
    <name evidence="2" type="ORF">EH165_05945</name>
</gene>
<accession>A0A3G8ZKQ3</accession>
<feature type="transmembrane region" description="Helical" evidence="1">
    <location>
        <begin position="123"/>
        <end position="142"/>
    </location>
</feature>
<reference evidence="2 3" key="2">
    <citation type="submission" date="2018-12" db="EMBL/GenBank/DDBJ databases">
        <title>Nakamurella antarcticus sp. nov., isolated from Antarctica South Shetland Islands soil.</title>
        <authorList>
            <person name="Peng F."/>
        </authorList>
    </citation>
    <scope>NUCLEOTIDE SEQUENCE [LARGE SCALE GENOMIC DNA]</scope>
    <source>
        <strain evidence="2 3">S14-144</strain>
    </source>
</reference>
<keyword evidence="1" id="KW-1133">Transmembrane helix</keyword>
<keyword evidence="1" id="KW-0812">Transmembrane</keyword>
<dbReference type="KEGG" id="nak:EH165_05945"/>
<protein>
    <submittedName>
        <fullName evidence="2">Uncharacterized protein</fullName>
    </submittedName>
</protein>
<sequence length="201" mass="20164">MARYLPPAATTVSAKKDATLPAPIRPHITLRIALAASVVVGVGLVVVGGFVTWLRVDAGDLAGLTVSGWGLIGGTSDLAGSNINDLLADVSGSYRQAVLPVIFAGLAAIAAIRLGWGPSKIGAATLVACGLCVAGWGLYRGLNPGNLVNILDSGESRAGVGPWLVFAGGVEMIAVGAGLLAGVAKAPAAPHFRRARGISPR</sequence>
<feature type="transmembrane region" description="Helical" evidence="1">
    <location>
        <begin position="32"/>
        <end position="54"/>
    </location>
</feature>
<dbReference type="AlphaFoldDB" id="A0A3G8ZKQ3"/>
<dbReference type="EMBL" id="CP034170">
    <property type="protein sequence ID" value="AZI57758.1"/>
    <property type="molecule type" value="Genomic_DNA"/>
</dbReference>
<feature type="transmembrane region" description="Helical" evidence="1">
    <location>
        <begin position="97"/>
        <end position="116"/>
    </location>
</feature>
<organism evidence="2 3">
    <name type="scientific">Nakamurella antarctica</name>
    <dbReference type="NCBI Taxonomy" id="1902245"/>
    <lineage>
        <taxon>Bacteria</taxon>
        <taxon>Bacillati</taxon>
        <taxon>Actinomycetota</taxon>
        <taxon>Actinomycetes</taxon>
        <taxon>Nakamurellales</taxon>
        <taxon>Nakamurellaceae</taxon>
        <taxon>Nakamurella</taxon>
    </lineage>
</organism>